<reference evidence="1 2" key="1">
    <citation type="journal article" date="2019" name="Genome Biol. Evol.">
        <title>Insights into the evolution of the New World diploid cottons (Gossypium, subgenus Houzingenia) based on genome sequencing.</title>
        <authorList>
            <person name="Grover C.E."/>
            <person name="Arick M.A. 2nd"/>
            <person name="Thrash A."/>
            <person name="Conover J.L."/>
            <person name="Sanders W.S."/>
            <person name="Peterson D.G."/>
            <person name="Frelichowski J.E."/>
            <person name="Scheffler J.A."/>
            <person name="Scheffler B.E."/>
            <person name="Wendel J.F."/>
        </authorList>
    </citation>
    <scope>NUCLEOTIDE SEQUENCE [LARGE SCALE GENOMIC DNA]</scope>
    <source>
        <strain evidence="1">157</strain>
        <tissue evidence="1">Leaf</tissue>
    </source>
</reference>
<gene>
    <name evidence="1" type="ORF">Golob_024743</name>
</gene>
<evidence type="ECO:0000313" key="2">
    <source>
        <dbReference type="Proteomes" id="UP000593572"/>
    </source>
</evidence>
<dbReference type="EMBL" id="JABEZX010351894">
    <property type="protein sequence ID" value="MBA0576862.1"/>
    <property type="molecule type" value="Genomic_DNA"/>
</dbReference>
<proteinExistence type="predicted"/>
<dbReference type="Proteomes" id="UP000593572">
    <property type="component" value="Unassembled WGS sequence"/>
</dbReference>
<accession>A0A7J8NJ60</accession>
<sequence length="110" mass="13214">MVKCTSGLKAKIFFPDLVMALCQKVKNKMPHLEFIVRWLHEVQSLYNDYVRRHGVWMSQFLPCKYAPILLHGQSRKKKKNERRQKKTFHSFTTLRRCSNLNDLQLRHQTL</sequence>
<keyword evidence="2" id="KW-1185">Reference proteome</keyword>
<protein>
    <submittedName>
        <fullName evidence="1">Uncharacterized protein</fullName>
    </submittedName>
</protein>
<dbReference type="AlphaFoldDB" id="A0A7J8NJ60"/>
<evidence type="ECO:0000313" key="1">
    <source>
        <dbReference type="EMBL" id="MBA0576862.1"/>
    </source>
</evidence>
<name>A0A7J8NJ60_9ROSI</name>
<comment type="caution">
    <text evidence="1">The sequence shown here is derived from an EMBL/GenBank/DDBJ whole genome shotgun (WGS) entry which is preliminary data.</text>
</comment>
<organism evidence="1 2">
    <name type="scientific">Gossypium lobatum</name>
    <dbReference type="NCBI Taxonomy" id="34289"/>
    <lineage>
        <taxon>Eukaryota</taxon>
        <taxon>Viridiplantae</taxon>
        <taxon>Streptophyta</taxon>
        <taxon>Embryophyta</taxon>
        <taxon>Tracheophyta</taxon>
        <taxon>Spermatophyta</taxon>
        <taxon>Magnoliopsida</taxon>
        <taxon>eudicotyledons</taxon>
        <taxon>Gunneridae</taxon>
        <taxon>Pentapetalae</taxon>
        <taxon>rosids</taxon>
        <taxon>malvids</taxon>
        <taxon>Malvales</taxon>
        <taxon>Malvaceae</taxon>
        <taxon>Malvoideae</taxon>
        <taxon>Gossypium</taxon>
    </lineage>
</organism>